<comment type="similarity">
    <text evidence="17">Belongs to the G-protein coupled receptor 1 family. Vasopressin/oxytocin receptor subfamily.</text>
</comment>
<dbReference type="AlphaFoldDB" id="A0AAE1P3Y1"/>
<evidence type="ECO:0000256" key="4">
    <source>
        <dbReference type="ARBA" id="ARBA00022741"/>
    </source>
</evidence>
<feature type="binding site" evidence="16">
    <location>
        <begin position="859"/>
        <end position="865"/>
    </location>
    <ligand>
        <name>(6S)-NADPHX</name>
        <dbReference type="ChEBI" id="CHEBI:64076"/>
    </ligand>
</feature>
<keyword evidence="3 17" id="KW-0812">Transmembrane</keyword>
<evidence type="ECO:0000256" key="16">
    <source>
        <dbReference type="HAMAP-Rule" id="MF_03157"/>
    </source>
</evidence>
<feature type="transmembrane region" description="Helical" evidence="17">
    <location>
        <begin position="312"/>
        <end position="330"/>
    </location>
</feature>
<sequence>MESFSFTLLSNFSRSAPPLLEIVVEEIKGGEGSGGERWVNEKMEISGGDSDGETWVNEKMEITGGENYEYYGGEMTEQFAVLWLLLLSIVVGNLSVLVALRLSKARKSRTNFFVMHLALADLSVGVISVLTDLVWKSTVSWHAGNLGCKAVRFAQVLVTYSSTYVLVALSIDRYDAITHPMNFSGSWRRARRLVVAAWLLSAIFAAPSLVLFMEASIDGVPQCWIEFSEAWQWQVYMTLVAVTVFLCPTIIITACYAIIVYTIWSKGKIMTLSTKAVVKNGEKRGVMSMEEDSRRASSRGLIPKAKVKTVKMTFVIVLVFVLCWSPYIIFDLLQVFGYVPQTQTNVAVATFIQSLAPLNSAANPLIYCFFSTHICRNLRRIRAVEWVVGAACPCLECSHQPLDGASLHRRTTDFSSLSTDASSRRTTLSLRYYPMRQVVTLSKPPPTTTTTTTTTTSTATTPSPPRPYHQQQQHGGGGRRGRGRLIEAVEGSKNDDRKGGKEERERLVEESREGGKEEERGRLIEMEENRKESTEGGKEEERGKLIEVEESRKECREKERGMEGMVEKKNDGGENRKENLKGEKKDDGEEEKRRKEKEEEKLRKEKEKDEEKLRKKKEEEKRRKENDDNVDEDKRRKEKEGDKLKDKTRDNKCEQNSQKERDKIHDKPNTEEIEQQQQQQQEKTRTSHTLAPEIHTRVMSWSSSELCRAVSAVVPPLTAAAHKGQAGRVGVVGGSLEYTGAPYFAGISALRVGADLVHVFCQREAGVPLKSFSPELMVHPVLDGTDPLGEIEEQLGRLHVIVAGPGLGRRPTIFSTLSHVLQAARDRHLLLVLDADALFYLNDNFDTLQGYPNTLLTPNRVELARLYRSVMQTELKAEQVKAEHVQKLAKRLGVTVACKGAVDVIASGDIVVTCDLPGSPRRCGGQGDLLSGAAATFFYWAYGTAAASKEPPALPPSVLAAWAACALTRTAAVSAFGVHGRSTLTTDILTYLPKAFTTLFPDAK</sequence>
<comment type="similarity">
    <text evidence="16">Belongs to the NnrD/CARKD family.</text>
</comment>
<dbReference type="HAMAP" id="MF_01965">
    <property type="entry name" value="NADHX_dehydratase"/>
    <property type="match status" value="1"/>
</dbReference>
<evidence type="ECO:0000256" key="17">
    <source>
        <dbReference type="RuleBase" id="RU046427"/>
    </source>
</evidence>
<dbReference type="NCBIfam" id="TIGR00196">
    <property type="entry name" value="yjeF_cterm"/>
    <property type="match status" value="1"/>
</dbReference>
<evidence type="ECO:0000256" key="2">
    <source>
        <dbReference type="ARBA" id="ARBA00022475"/>
    </source>
</evidence>
<keyword evidence="7 17" id="KW-1133">Transmembrane helix</keyword>
<evidence type="ECO:0000313" key="21">
    <source>
        <dbReference type="EMBL" id="KAK4300736.1"/>
    </source>
</evidence>
<dbReference type="CDD" id="cd01171">
    <property type="entry name" value="YXKO-related"/>
    <property type="match status" value="1"/>
</dbReference>
<dbReference type="InterPro" id="IPR001817">
    <property type="entry name" value="Vasoprsn_rcpt"/>
</dbReference>
<evidence type="ECO:0000256" key="10">
    <source>
        <dbReference type="ARBA" id="ARBA00023136"/>
    </source>
</evidence>
<evidence type="ECO:0000256" key="11">
    <source>
        <dbReference type="ARBA" id="ARBA00023170"/>
    </source>
</evidence>
<feature type="transmembrane region" description="Helical" evidence="17">
    <location>
        <begin position="80"/>
        <end position="100"/>
    </location>
</feature>
<proteinExistence type="inferred from homology"/>
<dbReference type="GO" id="GO:0047453">
    <property type="term" value="F:ATP-dependent NAD(P)H-hydrate dehydratase activity"/>
    <property type="evidence" value="ECO:0007669"/>
    <property type="project" value="UniProtKB-UniRule"/>
</dbReference>
<dbReference type="GO" id="GO:0005524">
    <property type="term" value="F:ATP binding"/>
    <property type="evidence" value="ECO:0007669"/>
    <property type="project" value="UniProtKB-KW"/>
</dbReference>
<feature type="binding site" evidence="16">
    <location>
        <begin position="899"/>
        <end position="903"/>
    </location>
    <ligand>
        <name>ATP</name>
        <dbReference type="ChEBI" id="CHEBI:30616"/>
    </ligand>
</feature>
<keyword evidence="14 16" id="KW-0456">Lyase</keyword>
<evidence type="ECO:0000256" key="18">
    <source>
        <dbReference type="SAM" id="MobiDB-lite"/>
    </source>
</evidence>
<dbReference type="EC" id="4.2.1.93" evidence="16"/>
<evidence type="ECO:0000256" key="13">
    <source>
        <dbReference type="ARBA" id="ARBA00023224"/>
    </source>
</evidence>
<evidence type="ECO:0000259" key="20">
    <source>
        <dbReference type="PROSITE" id="PS51383"/>
    </source>
</evidence>
<gene>
    <name evidence="21" type="ORF">Pmani_027088</name>
</gene>
<dbReference type="GO" id="GO:0046496">
    <property type="term" value="P:nicotinamide nucleotide metabolic process"/>
    <property type="evidence" value="ECO:0007669"/>
    <property type="project" value="UniProtKB-UniRule"/>
</dbReference>
<reference evidence="21" key="1">
    <citation type="submission" date="2023-11" db="EMBL/GenBank/DDBJ databases">
        <title>Genome assemblies of two species of porcelain crab, Petrolisthes cinctipes and Petrolisthes manimaculis (Anomura: Porcellanidae).</title>
        <authorList>
            <person name="Angst P."/>
        </authorList>
    </citation>
    <scope>NUCLEOTIDE SEQUENCE</scope>
    <source>
        <strain evidence="21">PB745_02</strain>
        <tissue evidence="21">Gill</tissue>
    </source>
</reference>
<keyword evidence="11 17" id="KW-0675">Receptor</keyword>
<evidence type="ECO:0000256" key="12">
    <source>
        <dbReference type="ARBA" id="ARBA00023180"/>
    </source>
</evidence>
<keyword evidence="5 16" id="KW-0067">ATP-binding</keyword>
<dbReference type="PANTHER" id="PTHR12592:SF0">
    <property type="entry name" value="ATP-DEPENDENT (S)-NAD(P)H-HYDRATE DEHYDRATASE"/>
    <property type="match status" value="1"/>
</dbReference>
<keyword evidence="9 17" id="KW-0297">G-protein coupled receptor</keyword>
<dbReference type="InterPro" id="IPR017452">
    <property type="entry name" value="GPCR_Rhodpsn_7TM"/>
</dbReference>
<dbReference type="InterPro" id="IPR000631">
    <property type="entry name" value="CARKD"/>
</dbReference>
<evidence type="ECO:0000256" key="3">
    <source>
        <dbReference type="ARBA" id="ARBA00022692"/>
    </source>
</evidence>
<evidence type="ECO:0000256" key="9">
    <source>
        <dbReference type="ARBA" id="ARBA00023040"/>
    </source>
</evidence>
<dbReference type="FunFam" id="1.20.1070.10:FF:000188">
    <property type="entry name" value="Neuropeptide S receptor"/>
    <property type="match status" value="1"/>
</dbReference>
<feature type="compositionally biased region" description="Basic and acidic residues" evidence="18">
    <location>
        <begin position="484"/>
        <end position="670"/>
    </location>
</feature>
<keyword evidence="6" id="KW-0521">NADP</keyword>
<keyword evidence="10 17" id="KW-0472">Membrane</keyword>
<feature type="transmembrane region" description="Helical" evidence="17">
    <location>
        <begin position="192"/>
        <end position="213"/>
    </location>
</feature>
<evidence type="ECO:0000256" key="15">
    <source>
        <dbReference type="ARBA" id="ARBA00047472"/>
    </source>
</evidence>
<feature type="transmembrane region" description="Helical" evidence="17">
    <location>
        <begin position="233"/>
        <end position="264"/>
    </location>
</feature>
<comment type="catalytic activity">
    <reaction evidence="16">
        <text>(6S)-NADHX + ATP = ADP + phosphate + NADH + H(+)</text>
        <dbReference type="Rhea" id="RHEA:19017"/>
        <dbReference type="ChEBI" id="CHEBI:15378"/>
        <dbReference type="ChEBI" id="CHEBI:30616"/>
        <dbReference type="ChEBI" id="CHEBI:43474"/>
        <dbReference type="ChEBI" id="CHEBI:57945"/>
        <dbReference type="ChEBI" id="CHEBI:64074"/>
        <dbReference type="ChEBI" id="CHEBI:456216"/>
        <dbReference type="EC" id="4.2.1.93"/>
    </reaction>
</comment>
<comment type="function">
    <text evidence="16">Catalyzes the dehydration of the S-form of NAD(P)HX at the expense of ATP, which is converted to ADP. Together with NAD(P)HX epimerase, which catalyzes the epimerization of the S- and R-forms, the enzyme allows the repair of both epimers of NAD(P)HX, a damaged form of NAD(P)H that is a result of enzymatic or heat-dependent hydration.</text>
</comment>
<dbReference type="Gene3D" id="3.40.1190.20">
    <property type="match status" value="1"/>
</dbReference>
<dbReference type="GO" id="GO:0110051">
    <property type="term" value="P:metabolite repair"/>
    <property type="evidence" value="ECO:0007669"/>
    <property type="project" value="TreeGrafter"/>
</dbReference>
<keyword evidence="8 16" id="KW-0520">NAD</keyword>
<dbReference type="GO" id="GO:0005000">
    <property type="term" value="F:vasopressin receptor activity"/>
    <property type="evidence" value="ECO:0007669"/>
    <property type="project" value="InterPro"/>
</dbReference>
<dbReference type="PANTHER" id="PTHR12592">
    <property type="entry name" value="ATP-DEPENDENT (S)-NAD(P)H-HYDRATE DEHYDRATASE FAMILY MEMBER"/>
    <property type="match status" value="1"/>
</dbReference>
<name>A0AAE1P3Y1_9EUCA</name>
<evidence type="ECO:0000256" key="8">
    <source>
        <dbReference type="ARBA" id="ARBA00023027"/>
    </source>
</evidence>
<feature type="binding site" evidence="16">
    <location>
        <position position="806"/>
    </location>
    <ligand>
        <name>(6S)-NADPHX</name>
        <dbReference type="ChEBI" id="CHEBI:64076"/>
    </ligand>
</feature>
<feature type="region of interest" description="Disordered" evidence="18">
    <location>
        <begin position="437"/>
        <end position="689"/>
    </location>
</feature>
<keyword evidence="4 16" id="KW-0547">Nucleotide-binding</keyword>
<dbReference type="Proteomes" id="UP001292094">
    <property type="component" value="Unassembled WGS sequence"/>
</dbReference>
<dbReference type="PROSITE" id="PS00237">
    <property type="entry name" value="G_PROTEIN_RECEP_F1_1"/>
    <property type="match status" value="1"/>
</dbReference>
<keyword evidence="22" id="KW-1185">Reference proteome</keyword>
<evidence type="ECO:0000256" key="14">
    <source>
        <dbReference type="ARBA" id="ARBA00023239"/>
    </source>
</evidence>
<comment type="caution">
    <text evidence="21">The sequence shown here is derived from an EMBL/GenBank/DDBJ whole genome shotgun (WGS) entry which is preliminary data.</text>
</comment>
<feature type="domain" description="YjeF C-terminal" evidence="20">
    <location>
        <begin position="705"/>
        <end position="999"/>
    </location>
</feature>
<dbReference type="GO" id="GO:0005886">
    <property type="term" value="C:plasma membrane"/>
    <property type="evidence" value="ECO:0007669"/>
    <property type="project" value="UniProtKB-SubCell"/>
</dbReference>
<keyword evidence="16" id="KW-0597">Phosphoprotein</keyword>
<feature type="binding site" evidence="16">
    <location>
        <begin position="918"/>
        <end position="927"/>
    </location>
    <ligand>
        <name>ATP</name>
        <dbReference type="ChEBI" id="CHEBI:30616"/>
    </ligand>
</feature>
<dbReference type="PRINTS" id="PR00896">
    <property type="entry name" value="VASOPRESSINR"/>
</dbReference>
<feature type="transmembrane region" description="Helical" evidence="17">
    <location>
        <begin position="150"/>
        <end position="171"/>
    </location>
</feature>
<comment type="catalytic activity">
    <reaction evidence="15 16">
        <text>(6S)-NADPHX + ATP = ADP + phosphate + NADPH + H(+)</text>
        <dbReference type="Rhea" id="RHEA:32231"/>
        <dbReference type="ChEBI" id="CHEBI:15378"/>
        <dbReference type="ChEBI" id="CHEBI:30616"/>
        <dbReference type="ChEBI" id="CHEBI:43474"/>
        <dbReference type="ChEBI" id="CHEBI:57783"/>
        <dbReference type="ChEBI" id="CHEBI:64076"/>
        <dbReference type="ChEBI" id="CHEBI:456216"/>
        <dbReference type="EC" id="4.2.1.93"/>
    </reaction>
</comment>
<dbReference type="CDD" id="cd15197">
    <property type="entry name" value="7tmA_NPSR"/>
    <property type="match status" value="1"/>
</dbReference>
<dbReference type="InterPro" id="IPR029056">
    <property type="entry name" value="Ribokinase-like"/>
</dbReference>
<evidence type="ECO:0000256" key="5">
    <source>
        <dbReference type="ARBA" id="ARBA00022840"/>
    </source>
</evidence>
<dbReference type="InterPro" id="IPR000276">
    <property type="entry name" value="GPCR_Rhodpsn"/>
</dbReference>
<protein>
    <recommendedName>
        <fullName evidence="16">ATP-dependent (S)-NAD(P)H-hydrate dehydratase</fullName>
        <ecNumber evidence="16">4.2.1.93</ecNumber>
    </recommendedName>
    <alternativeName>
        <fullName evidence="16">ATP-dependent NAD(P)HX dehydratase</fullName>
    </alternativeName>
</protein>
<comment type="cofactor">
    <cofactor evidence="16">
        <name>Mg(2+)</name>
        <dbReference type="ChEBI" id="CHEBI:18420"/>
    </cofactor>
</comment>
<dbReference type="Pfam" id="PF00001">
    <property type="entry name" value="7tm_1"/>
    <property type="match status" value="1"/>
</dbReference>
<organism evidence="21 22">
    <name type="scientific">Petrolisthes manimaculis</name>
    <dbReference type="NCBI Taxonomy" id="1843537"/>
    <lineage>
        <taxon>Eukaryota</taxon>
        <taxon>Metazoa</taxon>
        <taxon>Ecdysozoa</taxon>
        <taxon>Arthropoda</taxon>
        <taxon>Crustacea</taxon>
        <taxon>Multicrustacea</taxon>
        <taxon>Malacostraca</taxon>
        <taxon>Eumalacostraca</taxon>
        <taxon>Eucarida</taxon>
        <taxon>Decapoda</taxon>
        <taxon>Pleocyemata</taxon>
        <taxon>Anomura</taxon>
        <taxon>Galatheoidea</taxon>
        <taxon>Porcellanidae</taxon>
        <taxon>Petrolisthes</taxon>
    </lineage>
</organism>
<dbReference type="Gene3D" id="1.20.1070.10">
    <property type="entry name" value="Rhodopsin 7-helix transmembrane proteins"/>
    <property type="match status" value="1"/>
</dbReference>
<evidence type="ECO:0000256" key="7">
    <source>
        <dbReference type="ARBA" id="ARBA00022989"/>
    </source>
</evidence>
<evidence type="ECO:0000313" key="22">
    <source>
        <dbReference type="Proteomes" id="UP001292094"/>
    </source>
</evidence>
<feature type="binding site" evidence="16">
    <location>
        <position position="928"/>
    </location>
    <ligand>
        <name>(6S)-NADPHX</name>
        <dbReference type="ChEBI" id="CHEBI:64076"/>
    </ligand>
</feature>
<dbReference type="SUPFAM" id="SSF53613">
    <property type="entry name" value="Ribokinase-like"/>
    <property type="match status" value="1"/>
</dbReference>
<keyword evidence="12 17" id="KW-0325">Glycoprotein</keyword>
<evidence type="ECO:0000259" key="19">
    <source>
        <dbReference type="PROSITE" id="PS50262"/>
    </source>
</evidence>
<evidence type="ECO:0000256" key="1">
    <source>
        <dbReference type="ARBA" id="ARBA00004651"/>
    </source>
</evidence>
<dbReference type="PRINTS" id="PR00237">
    <property type="entry name" value="GPCRRHODOPSN"/>
</dbReference>
<comment type="subcellular location">
    <subcellularLocation>
        <location evidence="1 17">Cell membrane</location>
        <topology evidence="1 17">Multi-pass membrane protein</topology>
    </subcellularLocation>
</comment>
<keyword evidence="2" id="KW-1003">Cell membrane</keyword>
<evidence type="ECO:0000256" key="6">
    <source>
        <dbReference type="ARBA" id="ARBA00022857"/>
    </source>
</evidence>
<dbReference type="EMBL" id="JAWZYT010003000">
    <property type="protein sequence ID" value="KAK4300736.1"/>
    <property type="molecule type" value="Genomic_DNA"/>
</dbReference>
<dbReference type="Pfam" id="PF01256">
    <property type="entry name" value="Carb_kinase"/>
    <property type="match status" value="1"/>
</dbReference>
<feature type="compositionally biased region" description="Low complexity" evidence="18">
    <location>
        <begin position="448"/>
        <end position="461"/>
    </location>
</feature>
<keyword evidence="13 17" id="KW-0807">Transducer</keyword>
<feature type="domain" description="G-protein coupled receptors family 1 profile" evidence="19">
    <location>
        <begin position="92"/>
        <end position="367"/>
    </location>
</feature>
<comment type="caution">
    <text evidence="17">Lacks conserved residue(s) required for the propagation of feature annotation.</text>
</comment>
<accession>A0AAE1P3Y1</accession>
<feature type="transmembrane region" description="Helical" evidence="17">
    <location>
        <begin position="112"/>
        <end position="130"/>
    </location>
</feature>
<dbReference type="PROSITE" id="PS50262">
    <property type="entry name" value="G_PROTEIN_RECEP_F1_2"/>
    <property type="match status" value="1"/>
</dbReference>
<dbReference type="PROSITE" id="PS51383">
    <property type="entry name" value="YJEF_C_3"/>
    <property type="match status" value="1"/>
</dbReference>
<dbReference type="SUPFAM" id="SSF81321">
    <property type="entry name" value="Family A G protein-coupled receptor-like"/>
    <property type="match status" value="1"/>
</dbReference>